<organism evidence="2 3">
    <name type="scientific">Anaerotruncus colihominis DSM 17241</name>
    <dbReference type="NCBI Taxonomy" id="445972"/>
    <lineage>
        <taxon>Bacteria</taxon>
        <taxon>Bacillati</taxon>
        <taxon>Bacillota</taxon>
        <taxon>Clostridia</taxon>
        <taxon>Eubacteriales</taxon>
        <taxon>Oscillospiraceae</taxon>
        <taxon>Anaerotruncus</taxon>
    </lineage>
</organism>
<sequence length="54" mass="6139">MGSRKGRRRVDKRKDGLPESGKLTNACGHDKINARHLFYLHMARAIRVRGTLPP</sequence>
<accession>B0P936</accession>
<gene>
    <name evidence="2" type="ORF">ANACOL_01282</name>
</gene>
<name>B0P936_9FIRM</name>
<feature type="region of interest" description="Disordered" evidence="1">
    <location>
        <begin position="1"/>
        <end position="26"/>
    </location>
</feature>
<reference evidence="2" key="2">
    <citation type="submission" date="2013-09" db="EMBL/GenBank/DDBJ databases">
        <title>Draft genome sequence of Anaerotruncus colihominis(DSM 17241).</title>
        <authorList>
            <person name="Sudarsanam P."/>
            <person name="Ley R."/>
            <person name="Guruge J."/>
            <person name="Turnbaugh P.J."/>
            <person name="Mahowald M."/>
            <person name="Liep D."/>
            <person name="Gordon J."/>
        </authorList>
    </citation>
    <scope>NUCLEOTIDE SEQUENCE</scope>
    <source>
        <strain evidence="2">DSM 17241</strain>
    </source>
</reference>
<dbReference type="Proteomes" id="UP000003803">
    <property type="component" value="Unassembled WGS sequence"/>
</dbReference>
<evidence type="ECO:0000313" key="3">
    <source>
        <dbReference type="Proteomes" id="UP000003803"/>
    </source>
</evidence>
<dbReference type="EMBL" id="ABGD02000008">
    <property type="protein sequence ID" value="EDS12062.1"/>
    <property type="molecule type" value="Genomic_DNA"/>
</dbReference>
<comment type="caution">
    <text evidence="2">The sequence shown here is derived from an EMBL/GenBank/DDBJ whole genome shotgun (WGS) entry which is preliminary data.</text>
</comment>
<evidence type="ECO:0000256" key="1">
    <source>
        <dbReference type="SAM" id="MobiDB-lite"/>
    </source>
</evidence>
<protein>
    <submittedName>
        <fullName evidence="2">Uncharacterized protein</fullName>
    </submittedName>
</protein>
<keyword evidence="3" id="KW-1185">Reference proteome</keyword>
<dbReference type="HOGENOM" id="CLU_3039801_0_0_9"/>
<reference evidence="2" key="1">
    <citation type="submission" date="2007-11" db="EMBL/GenBank/DDBJ databases">
        <authorList>
            <person name="Fulton L."/>
            <person name="Clifton S."/>
            <person name="Fulton B."/>
            <person name="Xu J."/>
            <person name="Minx P."/>
            <person name="Pepin K.H."/>
            <person name="Johnson M."/>
            <person name="Thiruvilangam P."/>
            <person name="Bhonagiri V."/>
            <person name="Nash W.E."/>
            <person name="Mardis E.R."/>
            <person name="Wilson R.K."/>
        </authorList>
    </citation>
    <scope>NUCLEOTIDE SEQUENCE [LARGE SCALE GENOMIC DNA]</scope>
    <source>
        <strain evidence="2">DSM 17241</strain>
    </source>
</reference>
<evidence type="ECO:0000313" key="2">
    <source>
        <dbReference type="EMBL" id="EDS12062.1"/>
    </source>
</evidence>
<dbReference type="AlphaFoldDB" id="B0P936"/>
<proteinExistence type="predicted"/>
<feature type="compositionally biased region" description="Basic residues" evidence="1">
    <location>
        <begin position="1"/>
        <end position="11"/>
    </location>
</feature>